<keyword evidence="9" id="KW-1185">Reference proteome</keyword>
<comment type="function">
    <text evidence="7">This protein is part of the stalk that links CF(0) to CF(1). It either transmits conformational changes from CF(0) to CF(1) or is implicated in proton conduction.</text>
</comment>
<dbReference type="InterPro" id="IPR026015">
    <property type="entry name" value="ATP_synth_OSCP/delta_N_sf"/>
</dbReference>
<sequence>MSLDNLTIAKRYSKALFELAEQHDQLDGLQSELNELRKVFQTVPNLGSMLSDALLSYDKKRSIVEQLEKDASPLVKNFIQMTFDYGRVNNIVGIINEFDNLVDEKHQIVRANLTTAVEITDDQKQQIADGFAKKIGVKKVVVDSKVDDSIIGGAVLESHGLIYDGSISTQINQIKQQLLS</sequence>
<keyword evidence="2 7" id="KW-0813">Transport</keyword>
<protein>
    <recommendedName>
        <fullName evidence="7">ATP synthase subunit delta</fullName>
    </recommendedName>
    <alternativeName>
        <fullName evidence="7">ATP synthase F(1) sector subunit delta</fullName>
    </alternativeName>
    <alternativeName>
        <fullName evidence="7">F-type ATPase subunit delta</fullName>
        <shortName evidence="7">F-ATPase subunit delta</shortName>
    </alternativeName>
</protein>
<comment type="subcellular location">
    <subcellularLocation>
        <location evidence="7">Cell membrane</location>
        <topology evidence="7">Peripheral membrane protein</topology>
    </subcellularLocation>
    <subcellularLocation>
        <location evidence="1">Membrane</location>
    </subcellularLocation>
</comment>
<evidence type="ECO:0000256" key="6">
    <source>
        <dbReference type="ARBA" id="ARBA00023310"/>
    </source>
</evidence>
<organism evidence="8 9">
    <name type="scientific">Pediococcus claussenii (strain ATCC BAA-344 / DSM 14800 / JCM 18046 / KCTC 3811 / LMG 21948 / P06)</name>
    <dbReference type="NCBI Taxonomy" id="701521"/>
    <lineage>
        <taxon>Bacteria</taxon>
        <taxon>Bacillati</taxon>
        <taxon>Bacillota</taxon>
        <taxon>Bacilli</taxon>
        <taxon>Lactobacillales</taxon>
        <taxon>Lactobacillaceae</taxon>
        <taxon>Pediococcus</taxon>
    </lineage>
</organism>
<dbReference type="eggNOG" id="COG0712">
    <property type="taxonomic scope" value="Bacteria"/>
</dbReference>
<dbReference type="InterPro" id="IPR000711">
    <property type="entry name" value="ATPase_OSCP/dsu"/>
</dbReference>
<evidence type="ECO:0000256" key="7">
    <source>
        <dbReference type="HAMAP-Rule" id="MF_01416"/>
    </source>
</evidence>
<keyword evidence="7" id="KW-0139">CF(1)</keyword>
<dbReference type="EMBL" id="CP003137">
    <property type="protein sequence ID" value="AEV94956.1"/>
    <property type="molecule type" value="Genomic_DNA"/>
</dbReference>
<reference evidence="8 9" key="1">
    <citation type="journal article" date="2012" name="J. Bacteriol.">
        <title>Complete Genome Sequence of the Beer Spoilage Organism Pediococcus claussenii ATCC BAA-344T.</title>
        <authorList>
            <person name="Pittet V."/>
            <person name="Abegunde T."/>
            <person name="Marfleet T."/>
            <person name="Haakensen M."/>
            <person name="Morrow K."/>
            <person name="Jayaprakash T."/>
            <person name="Schroeder K."/>
            <person name="Trost B."/>
            <person name="Byrns S."/>
            <person name="Bergsveinson J."/>
            <person name="Kusalik A."/>
            <person name="Ziola B."/>
        </authorList>
    </citation>
    <scope>NUCLEOTIDE SEQUENCE [LARGE SCALE GENOMIC DNA]</scope>
    <source>
        <strain evidence="8 9">ATCC BAA-344</strain>
    </source>
</reference>
<name>G8PCH1_PEDCP</name>
<evidence type="ECO:0000313" key="8">
    <source>
        <dbReference type="EMBL" id="AEV94956.1"/>
    </source>
</evidence>
<comment type="function">
    <text evidence="7">F(1)F(0) ATP synthase produces ATP from ADP in the presence of a proton or sodium gradient. F-type ATPases consist of two structural domains, F(1) containing the extramembraneous catalytic core and F(0) containing the membrane proton channel, linked together by a central stalk and a peripheral stalk. During catalysis, ATP synthesis in the catalytic domain of F(1) is coupled via a rotary mechanism of the central stalk subunits to proton translocation.</text>
</comment>
<dbReference type="Pfam" id="PF00213">
    <property type="entry name" value="OSCP"/>
    <property type="match status" value="1"/>
</dbReference>
<comment type="subunit">
    <text evidence="7">F-type ATPases have 2 components, F(1) - the catalytic core - and F(0) - the membrane proton channel. F(1) has five subunits: alpha(3), beta(3), gamma(1), delta(1), epsilon(1). F(0) has three main subunits: a(1), b(2) and c(10-14). The alpha and beta chains form an alternating ring which encloses part of the gamma chain. F(1) is attached to F(0) by a central stalk formed by the gamma and epsilon chains, while a peripheral stalk is formed by the delta and b chains.</text>
</comment>
<dbReference type="SUPFAM" id="SSF47928">
    <property type="entry name" value="N-terminal domain of the delta subunit of the F1F0-ATP synthase"/>
    <property type="match status" value="1"/>
</dbReference>
<keyword evidence="7" id="KW-1003">Cell membrane</keyword>
<evidence type="ECO:0000256" key="1">
    <source>
        <dbReference type="ARBA" id="ARBA00004370"/>
    </source>
</evidence>
<dbReference type="PATRIC" id="fig|701521.8.peg.633"/>
<dbReference type="Proteomes" id="UP000005444">
    <property type="component" value="Chromosome"/>
</dbReference>
<evidence type="ECO:0000313" key="9">
    <source>
        <dbReference type="Proteomes" id="UP000005444"/>
    </source>
</evidence>
<accession>G8PCH1</accession>
<dbReference type="NCBIfam" id="TIGR01145">
    <property type="entry name" value="ATP_synt_delta"/>
    <property type="match status" value="1"/>
</dbReference>
<dbReference type="RefSeq" id="WP_014215153.1">
    <property type="nucleotide sequence ID" value="NC_016605.1"/>
</dbReference>
<keyword evidence="4 7" id="KW-0406">Ion transport</keyword>
<dbReference type="AlphaFoldDB" id="G8PCH1"/>
<keyword evidence="3 7" id="KW-0375">Hydrogen ion transport</keyword>
<dbReference type="HAMAP" id="MF_01416">
    <property type="entry name" value="ATP_synth_delta_bact"/>
    <property type="match status" value="1"/>
</dbReference>
<gene>
    <name evidence="7 8" type="primary">atpH</name>
    <name evidence="8" type="ordered locus">PECL_664</name>
</gene>
<dbReference type="HOGENOM" id="CLU_085114_4_1_9"/>
<evidence type="ECO:0000256" key="2">
    <source>
        <dbReference type="ARBA" id="ARBA00022448"/>
    </source>
</evidence>
<dbReference type="STRING" id="701521.PECL_664"/>
<evidence type="ECO:0000256" key="4">
    <source>
        <dbReference type="ARBA" id="ARBA00023065"/>
    </source>
</evidence>
<comment type="similarity">
    <text evidence="7">Belongs to the ATPase delta chain family.</text>
</comment>
<dbReference type="KEGG" id="pce:PECL_664"/>
<evidence type="ECO:0000256" key="3">
    <source>
        <dbReference type="ARBA" id="ARBA00022781"/>
    </source>
</evidence>
<dbReference type="GO" id="GO:0046933">
    <property type="term" value="F:proton-transporting ATP synthase activity, rotational mechanism"/>
    <property type="evidence" value="ECO:0007669"/>
    <property type="project" value="UniProtKB-UniRule"/>
</dbReference>
<dbReference type="PRINTS" id="PR00125">
    <property type="entry name" value="ATPASEDELTA"/>
</dbReference>
<dbReference type="PANTHER" id="PTHR11910">
    <property type="entry name" value="ATP SYNTHASE DELTA CHAIN"/>
    <property type="match status" value="1"/>
</dbReference>
<proteinExistence type="inferred from homology"/>
<evidence type="ECO:0000256" key="5">
    <source>
        <dbReference type="ARBA" id="ARBA00023136"/>
    </source>
</evidence>
<keyword evidence="6 7" id="KW-0066">ATP synthesis</keyword>
<dbReference type="GO" id="GO:0005886">
    <property type="term" value="C:plasma membrane"/>
    <property type="evidence" value="ECO:0007669"/>
    <property type="project" value="UniProtKB-SubCell"/>
</dbReference>
<dbReference type="Gene3D" id="1.10.520.20">
    <property type="entry name" value="N-terminal domain of the delta subunit of the F1F0-ATP synthase"/>
    <property type="match status" value="1"/>
</dbReference>
<keyword evidence="5 7" id="KW-0472">Membrane</keyword>
<dbReference type="GO" id="GO:0045259">
    <property type="term" value="C:proton-transporting ATP synthase complex"/>
    <property type="evidence" value="ECO:0007669"/>
    <property type="project" value="UniProtKB-KW"/>
</dbReference>